<evidence type="ECO:0000313" key="2">
    <source>
        <dbReference type="EMBL" id="QEX38468.1"/>
    </source>
</evidence>
<gene>
    <name evidence="3" type="primary">tsaB</name>
    <name evidence="3" type="ORF">EQ812_10520</name>
    <name evidence="2" type="ORF">FO454_05945</name>
</gene>
<dbReference type="PANTHER" id="PTHR11735:SF11">
    <property type="entry name" value="TRNA THREONYLCARBAMOYLADENOSINE BIOSYNTHESIS PROTEIN TSAB"/>
    <property type="match status" value="1"/>
</dbReference>
<dbReference type="EMBL" id="CP041722">
    <property type="protein sequence ID" value="QEX38468.1"/>
    <property type="molecule type" value="Genomic_DNA"/>
</dbReference>
<dbReference type="InterPro" id="IPR043129">
    <property type="entry name" value="ATPase_NBD"/>
</dbReference>
<dbReference type="InterPro" id="IPR022496">
    <property type="entry name" value="T6A_TsaB"/>
</dbReference>
<dbReference type="Proteomes" id="UP000293637">
    <property type="component" value="Unassembled WGS sequence"/>
</dbReference>
<dbReference type="EMBL" id="SCHB01000007">
    <property type="protein sequence ID" value="TBW71633.1"/>
    <property type="molecule type" value="Genomic_DNA"/>
</dbReference>
<dbReference type="RefSeq" id="WP_002461432.1">
    <property type="nucleotide sequence ID" value="NZ_AP021848.1"/>
</dbReference>
<dbReference type="OMA" id="EPYYLKD"/>
<keyword evidence="3" id="KW-0808">Transferase</keyword>
<dbReference type="GO" id="GO:0016740">
    <property type="term" value="F:transferase activity"/>
    <property type="evidence" value="ECO:0007669"/>
    <property type="project" value="UniProtKB-KW"/>
</dbReference>
<reference evidence="2 5" key="2">
    <citation type="submission" date="2019-07" db="EMBL/GenBank/DDBJ databases">
        <title>Comparative genome analysis of staphylococcus lugdunensis shows clonal complex-dependent diversity of the putative virulence factor, ess/type vii locus.</title>
        <authorList>
            <person name="Lebeurre J."/>
            <person name="Dahyot S."/>
            <person name="Diene S."/>
            <person name="Paulay A."/>
            <person name="Aubourg M."/>
            <person name="Argemi X."/>
            <person name="Giard J.-C."/>
            <person name="Tournier I."/>
            <person name="Francois P."/>
            <person name="Pestel-Caron M."/>
        </authorList>
    </citation>
    <scope>NUCLEOTIDE SEQUENCE [LARGE SCALE GENOMIC DNA]</scope>
    <source>
        <strain evidence="2 5">SL13</strain>
    </source>
</reference>
<dbReference type="GeneID" id="58091658"/>
<organism evidence="3 4">
    <name type="scientific">Staphylococcus lugdunensis</name>
    <dbReference type="NCBI Taxonomy" id="28035"/>
    <lineage>
        <taxon>Bacteria</taxon>
        <taxon>Bacillati</taxon>
        <taxon>Bacillota</taxon>
        <taxon>Bacilli</taxon>
        <taxon>Bacillales</taxon>
        <taxon>Staphylococcaceae</taxon>
        <taxon>Staphylococcus</taxon>
    </lineage>
</organism>
<proteinExistence type="predicted"/>
<evidence type="ECO:0000313" key="5">
    <source>
        <dbReference type="Proteomes" id="UP000325462"/>
    </source>
</evidence>
<sequence>MNTLLIDTSNQPMSIALMKDEEVLAAKTTNNKTNHSVQLMPGIQELFTQCDLTKENIDAIIVAQGPGSYTGVRIGVTVAKTLAYALNVRLFGVSSLEALAATTHQTNQLIVPLFDARRDAVYAGVYQHQHGQLKTIINDGYITIDELLTQLHSLKEPYIFIGQDAKKLSARLDGPIEENLPDAAVMLDLIKQPANIYTFTPNYLKLSEAERNWLNQQQNN</sequence>
<keyword evidence="5" id="KW-1185">Reference proteome</keyword>
<name>A0A2X4YW48_STALU</name>
<dbReference type="Pfam" id="PF00814">
    <property type="entry name" value="TsaD"/>
    <property type="match status" value="1"/>
</dbReference>
<dbReference type="GO" id="GO:0005829">
    <property type="term" value="C:cytosol"/>
    <property type="evidence" value="ECO:0007669"/>
    <property type="project" value="TreeGrafter"/>
</dbReference>
<evidence type="ECO:0000313" key="4">
    <source>
        <dbReference type="Proteomes" id="UP000293637"/>
    </source>
</evidence>
<dbReference type="Gene3D" id="3.30.420.40">
    <property type="match status" value="2"/>
</dbReference>
<dbReference type="GO" id="GO:0002949">
    <property type="term" value="P:tRNA threonylcarbamoyladenosine modification"/>
    <property type="evidence" value="ECO:0007669"/>
    <property type="project" value="InterPro"/>
</dbReference>
<evidence type="ECO:0000259" key="1">
    <source>
        <dbReference type="Pfam" id="PF00814"/>
    </source>
</evidence>
<dbReference type="InterPro" id="IPR000905">
    <property type="entry name" value="Gcp-like_dom"/>
</dbReference>
<dbReference type="AlphaFoldDB" id="A0A2X4YW48"/>
<protein>
    <submittedName>
        <fullName evidence="3">tRNA (Adenosine(37)-N6)-threonylcarbamoyltransferase complex dimerization subunit type 1 TsaB</fullName>
    </submittedName>
</protein>
<evidence type="ECO:0000313" key="3">
    <source>
        <dbReference type="EMBL" id="TBW71633.1"/>
    </source>
</evidence>
<accession>A0A2X4YW48</accession>
<dbReference type="Proteomes" id="UP000325462">
    <property type="component" value="Chromosome"/>
</dbReference>
<dbReference type="CDD" id="cd24032">
    <property type="entry name" value="ASKHA_NBD_TsaB"/>
    <property type="match status" value="1"/>
</dbReference>
<dbReference type="NCBIfam" id="TIGR03725">
    <property type="entry name" value="T6A_YeaZ"/>
    <property type="match status" value="1"/>
</dbReference>
<reference evidence="3 4" key="1">
    <citation type="journal article" date="2019" name="Sci. Transl. Med.">
        <title>Quorum sensing between bacterial species on the skin protects against epidermal injury in atopic dermatitis.</title>
        <authorList>
            <person name="Williams M.R."/>
        </authorList>
    </citation>
    <scope>NUCLEOTIDE SEQUENCE [LARGE SCALE GENOMIC DNA]</scope>
    <source>
        <strain evidence="3 4">E7</strain>
    </source>
</reference>
<feature type="domain" description="Gcp-like" evidence="1">
    <location>
        <begin position="23"/>
        <end position="150"/>
    </location>
</feature>
<dbReference type="SUPFAM" id="SSF53067">
    <property type="entry name" value="Actin-like ATPase domain"/>
    <property type="match status" value="2"/>
</dbReference>
<dbReference type="PANTHER" id="PTHR11735">
    <property type="entry name" value="TRNA N6-ADENOSINE THREONYLCARBAMOYLTRANSFERASE"/>
    <property type="match status" value="1"/>
</dbReference>